<evidence type="ECO:0000256" key="1">
    <source>
        <dbReference type="PROSITE-ProRule" id="PRU00047"/>
    </source>
</evidence>
<dbReference type="Gene3D" id="4.10.60.10">
    <property type="entry name" value="Zinc finger, CCHC-type"/>
    <property type="match status" value="1"/>
</dbReference>
<dbReference type="Proteomes" id="UP001258017">
    <property type="component" value="Unassembled WGS sequence"/>
</dbReference>
<comment type="caution">
    <text evidence="3">The sequence shown here is derived from an EMBL/GenBank/DDBJ whole genome shotgun (WGS) entry which is preliminary data.</text>
</comment>
<evidence type="ECO:0000259" key="2">
    <source>
        <dbReference type="PROSITE" id="PS50158"/>
    </source>
</evidence>
<dbReference type="SUPFAM" id="SSF57756">
    <property type="entry name" value="Retrovirus zinc finger-like domains"/>
    <property type="match status" value="1"/>
</dbReference>
<sequence>MSFRRSASATEGPELPTGWSYLDPFQGHLEQLWEVPGFVVALEEASRALREETLRDSRGRLRDLPIGTETATQTLLPSRCTVATQTSVSGLRTGDVATQTDPKEDLIQYGPDGVPIFDDRGYGKAGPILPIGEDFRRRQDFLPKAPSVETLWEQYDYRTNEEAGTKAAARSFPRPPTRLCYNCGEDGHQYSECREPRKRFCYRCGAPNKTIKECPNCYEQWRSEGPYRRS</sequence>
<dbReference type="GO" id="GO:0008270">
    <property type="term" value="F:zinc ion binding"/>
    <property type="evidence" value="ECO:0007669"/>
    <property type="project" value="UniProtKB-KW"/>
</dbReference>
<organism evidence="3 4">
    <name type="scientific">Odynerus spinipes</name>
    <dbReference type="NCBI Taxonomy" id="1348599"/>
    <lineage>
        <taxon>Eukaryota</taxon>
        <taxon>Metazoa</taxon>
        <taxon>Ecdysozoa</taxon>
        <taxon>Arthropoda</taxon>
        <taxon>Hexapoda</taxon>
        <taxon>Insecta</taxon>
        <taxon>Pterygota</taxon>
        <taxon>Neoptera</taxon>
        <taxon>Endopterygota</taxon>
        <taxon>Hymenoptera</taxon>
        <taxon>Apocrita</taxon>
        <taxon>Aculeata</taxon>
        <taxon>Vespoidea</taxon>
        <taxon>Vespidae</taxon>
        <taxon>Eumeninae</taxon>
        <taxon>Odynerus</taxon>
    </lineage>
</organism>
<dbReference type="AlphaFoldDB" id="A0AAD9RER9"/>
<dbReference type="EMBL" id="JAIFRP010000722">
    <property type="protein sequence ID" value="KAK2577973.1"/>
    <property type="molecule type" value="Genomic_DNA"/>
</dbReference>
<dbReference type="PROSITE" id="PS50158">
    <property type="entry name" value="ZF_CCHC"/>
    <property type="match status" value="1"/>
</dbReference>
<accession>A0AAD9RER9</accession>
<keyword evidence="1" id="KW-0863">Zinc-finger</keyword>
<reference evidence="3" key="1">
    <citation type="submission" date="2021-08" db="EMBL/GenBank/DDBJ databases">
        <authorList>
            <person name="Misof B."/>
            <person name="Oliver O."/>
            <person name="Podsiadlowski L."/>
            <person name="Donath A."/>
            <person name="Peters R."/>
            <person name="Mayer C."/>
            <person name="Rust J."/>
            <person name="Gunkel S."/>
            <person name="Lesny P."/>
            <person name="Martin S."/>
            <person name="Oeyen J.P."/>
            <person name="Petersen M."/>
            <person name="Panagiotis P."/>
            <person name="Wilbrandt J."/>
            <person name="Tanja T."/>
        </authorList>
    </citation>
    <scope>NUCLEOTIDE SEQUENCE</scope>
    <source>
        <strain evidence="3">GBR_01_08_01A</strain>
        <tissue evidence="3">Thorax + abdomen</tissue>
    </source>
</reference>
<dbReference type="SMART" id="SM00343">
    <property type="entry name" value="ZnF_C2HC"/>
    <property type="match status" value="2"/>
</dbReference>
<proteinExistence type="predicted"/>
<keyword evidence="1" id="KW-0862">Zinc</keyword>
<protein>
    <recommendedName>
        <fullName evidence="2">CCHC-type domain-containing protein</fullName>
    </recommendedName>
</protein>
<keyword evidence="1" id="KW-0479">Metal-binding</keyword>
<reference evidence="3" key="2">
    <citation type="journal article" date="2023" name="Commun. Biol.">
        <title>Intrasexual cuticular hydrocarbon dimorphism in a wasp sheds light on hydrocarbon biosynthesis genes in Hymenoptera.</title>
        <authorList>
            <person name="Moris V.C."/>
            <person name="Podsiadlowski L."/>
            <person name="Martin S."/>
            <person name="Oeyen J.P."/>
            <person name="Donath A."/>
            <person name="Petersen M."/>
            <person name="Wilbrandt J."/>
            <person name="Misof B."/>
            <person name="Liedtke D."/>
            <person name="Thamm M."/>
            <person name="Scheiner R."/>
            <person name="Schmitt T."/>
            <person name="Niehuis O."/>
        </authorList>
    </citation>
    <scope>NUCLEOTIDE SEQUENCE</scope>
    <source>
        <strain evidence="3">GBR_01_08_01A</strain>
    </source>
</reference>
<name>A0AAD9RER9_9HYME</name>
<evidence type="ECO:0000313" key="3">
    <source>
        <dbReference type="EMBL" id="KAK2577973.1"/>
    </source>
</evidence>
<gene>
    <name evidence="3" type="ORF">KPH14_012585</name>
</gene>
<evidence type="ECO:0000313" key="4">
    <source>
        <dbReference type="Proteomes" id="UP001258017"/>
    </source>
</evidence>
<feature type="domain" description="CCHC-type" evidence="2">
    <location>
        <begin position="180"/>
        <end position="195"/>
    </location>
</feature>
<dbReference type="InterPro" id="IPR001878">
    <property type="entry name" value="Znf_CCHC"/>
</dbReference>
<dbReference type="Pfam" id="PF00098">
    <property type="entry name" value="zf-CCHC"/>
    <property type="match status" value="1"/>
</dbReference>
<dbReference type="GO" id="GO:0003676">
    <property type="term" value="F:nucleic acid binding"/>
    <property type="evidence" value="ECO:0007669"/>
    <property type="project" value="InterPro"/>
</dbReference>
<keyword evidence="4" id="KW-1185">Reference proteome</keyword>
<dbReference type="InterPro" id="IPR036875">
    <property type="entry name" value="Znf_CCHC_sf"/>
</dbReference>